<organism evidence="1 2">
    <name type="scientific">Bacillus carboniphilus</name>
    <dbReference type="NCBI Taxonomy" id="86663"/>
    <lineage>
        <taxon>Bacteria</taxon>
        <taxon>Bacillati</taxon>
        <taxon>Bacillota</taxon>
        <taxon>Bacilli</taxon>
        <taxon>Bacillales</taxon>
        <taxon>Bacillaceae</taxon>
        <taxon>Bacillus</taxon>
    </lineage>
</organism>
<dbReference type="Proteomes" id="UP001197974">
    <property type="component" value="Chromosome"/>
</dbReference>
<name>A0ABY9JS86_9BACI</name>
<evidence type="ECO:0000313" key="1">
    <source>
        <dbReference type="EMBL" id="WLR41353.1"/>
    </source>
</evidence>
<evidence type="ECO:0008006" key="3">
    <source>
        <dbReference type="Google" id="ProtNLM"/>
    </source>
</evidence>
<sequence>MTNQKPMNINVAFIKVTTIDGCSSLNIGQSFLADLSNSTKKNQGYGENFGDGAQYIGPQSLLDDHDYIDSPALSKPTIQRNLSLT</sequence>
<reference evidence="1 2" key="1">
    <citation type="submission" date="2023-06" db="EMBL/GenBank/DDBJ databases">
        <title>Five Gram-positive bacteria isolated from mangrove sediments in Shenzhen, Guangdong, China.</title>
        <authorList>
            <person name="Yu S."/>
            <person name="Zheng W."/>
            <person name="Huang Y."/>
        </authorList>
    </citation>
    <scope>NUCLEOTIDE SEQUENCE [LARGE SCALE GENOMIC DNA]</scope>
    <source>
        <strain evidence="1 2">SaN35-3</strain>
    </source>
</reference>
<evidence type="ECO:0000313" key="2">
    <source>
        <dbReference type="Proteomes" id="UP001197974"/>
    </source>
</evidence>
<accession>A0ABY9JS86</accession>
<gene>
    <name evidence="1" type="ORF">LC087_10555</name>
</gene>
<dbReference type="RefSeq" id="WP_226541122.1">
    <property type="nucleotide sequence ID" value="NZ_CP129013.1"/>
</dbReference>
<proteinExistence type="predicted"/>
<keyword evidence="2" id="KW-1185">Reference proteome</keyword>
<dbReference type="EMBL" id="CP129013">
    <property type="protein sequence ID" value="WLR41353.1"/>
    <property type="molecule type" value="Genomic_DNA"/>
</dbReference>
<protein>
    <recommendedName>
        <fullName evidence="3">Spore germination protein</fullName>
    </recommendedName>
</protein>